<dbReference type="GO" id="GO:0008115">
    <property type="term" value="F:sarcosine oxidase activity"/>
    <property type="evidence" value="ECO:0007669"/>
    <property type="project" value="TreeGrafter"/>
</dbReference>
<accession>A0A840WVR2</accession>
<evidence type="ECO:0000313" key="6">
    <source>
        <dbReference type="EMBL" id="MBB5515280.1"/>
    </source>
</evidence>
<evidence type="ECO:0000256" key="2">
    <source>
        <dbReference type="ARBA" id="ARBA00022630"/>
    </source>
</evidence>
<comment type="cofactor">
    <cofactor evidence="1">
        <name>FAD</name>
        <dbReference type="ChEBI" id="CHEBI:57692"/>
    </cofactor>
</comment>
<sequence length="365" mass="39406">MAKALIVGAGINGLSTAWALTKRGWDVEVFEAGPVPNPKAASTDHHRLIRSHYTDPGYAARISEAFSAWDRMFDDLGERPYAPLGILGLSREEGDWTDRCRATMAARGVRSDLLDPDEVAARYPMLETDGVRYGLLTRDGGALMARRILAALAAWLRGAGVVIHEHSPVTEVDPAGSLRSTTGRHHADRIIVTAGIETGAFCPALAPKVHPRRVTVIYALPPDDLREAWEAGPCWIDLGGEDDLWGMPPIAGLPMKLGFGAYTQPGDPATERAVRQADIDAVMGAYQGRFKGIERFTVVEPHVNFYLMAEEERFLMHQEGAALFATADSGHGFKFGALSGEDIAEAADGGNVPAIARRMAGLLQV</sequence>
<evidence type="ECO:0000256" key="3">
    <source>
        <dbReference type="ARBA" id="ARBA00022827"/>
    </source>
</evidence>
<keyword evidence="2" id="KW-0285">Flavoprotein</keyword>
<dbReference type="Proteomes" id="UP000553766">
    <property type="component" value="Unassembled WGS sequence"/>
</dbReference>
<dbReference type="GO" id="GO:0050660">
    <property type="term" value="F:flavin adenine dinucleotide binding"/>
    <property type="evidence" value="ECO:0007669"/>
    <property type="project" value="InterPro"/>
</dbReference>
<evidence type="ECO:0000259" key="5">
    <source>
        <dbReference type="Pfam" id="PF01266"/>
    </source>
</evidence>
<name>A0A840WVR2_9RHOB</name>
<dbReference type="Gene3D" id="3.50.50.60">
    <property type="entry name" value="FAD/NAD(P)-binding domain"/>
    <property type="match status" value="1"/>
</dbReference>
<dbReference type="Gene3D" id="3.30.9.10">
    <property type="entry name" value="D-Amino Acid Oxidase, subunit A, domain 2"/>
    <property type="match status" value="1"/>
</dbReference>
<dbReference type="PANTHER" id="PTHR10961:SF46">
    <property type="entry name" value="PEROXISOMAL SARCOSINE OXIDASE"/>
    <property type="match status" value="1"/>
</dbReference>
<keyword evidence="4" id="KW-0560">Oxidoreductase</keyword>
<keyword evidence="7" id="KW-1185">Reference proteome</keyword>
<protein>
    <submittedName>
        <fullName evidence="6">Glycine/D-amino acid oxidase-like deaminating enzyme</fullName>
    </submittedName>
</protein>
<dbReference type="EMBL" id="JACIJS010000003">
    <property type="protein sequence ID" value="MBB5515280.1"/>
    <property type="molecule type" value="Genomic_DNA"/>
</dbReference>
<dbReference type="SUPFAM" id="SSF51905">
    <property type="entry name" value="FAD/NAD(P)-binding domain"/>
    <property type="match status" value="1"/>
</dbReference>
<reference evidence="6 7" key="1">
    <citation type="submission" date="2020-08" db="EMBL/GenBank/DDBJ databases">
        <title>Genomic Encyclopedia of Type Strains, Phase IV (KMG-IV): sequencing the most valuable type-strain genomes for metagenomic binning, comparative biology and taxonomic classification.</title>
        <authorList>
            <person name="Goeker M."/>
        </authorList>
    </citation>
    <scope>NUCLEOTIDE SEQUENCE [LARGE SCALE GENOMIC DNA]</scope>
    <source>
        <strain evidence="6 7">DSM 103377</strain>
    </source>
</reference>
<comment type="caution">
    <text evidence="6">The sequence shown here is derived from an EMBL/GenBank/DDBJ whole genome shotgun (WGS) entry which is preliminary data.</text>
</comment>
<evidence type="ECO:0000313" key="7">
    <source>
        <dbReference type="Proteomes" id="UP000553766"/>
    </source>
</evidence>
<evidence type="ECO:0000256" key="1">
    <source>
        <dbReference type="ARBA" id="ARBA00001974"/>
    </source>
</evidence>
<feature type="domain" description="FAD dependent oxidoreductase" evidence="5">
    <location>
        <begin position="4"/>
        <end position="345"/>
    </location>
</feature>
<evidence type="ECO:0000256" key="4">
    <source>
        <dbReference type="ARBA" id="ARBA00023002"/>
    </source>
</evidence>
<dbReference type="InterPro" id="IPR036188">
    <property type="entry name" value="FAD/NAD-bd_sf"/>
</dbReference>
<organism evidence="6 7">
    <name type="scientific">Rubricella aquisinus</name>
    <dbReference type="NCBI Taxonomy" id="2028108"/>
    <lineage>
        <taxon>Bacteria</taxon>
        <taxon>Pseudomonadati</taxon>
        <taxon>Pseudomonadota</taxon>
        <taxon>Alphaproteobacteria</taxon>
        <taxon>Rhodobacterales</taxon>
        <taxon>Paracoccaceae</taxon>
        <taxon>Rubricella</taxon>
    </lineage>
</organism>
<dbReference type="Pfam" id="PF01266">
    <property type="entry name" value="DAO"/>
    <property type="match status" value="1"/>
</dbReference>
<dbReference type="InterPro" id="IPR006076">
    <property type="entry name" value="FAD-dep_OxRdtase"/>
</dbReference>
<dbReference type="PANTHER" id="PTHR10961">
    <property type="entry name" value="PEROXISOMAL SARCOSINE OXIDASE"/>
    <property type="match status" value="1"/>
</dbReference>
<proteinExistence type="predicted"/>
<keyword evidence="3" id="KW-0274">FAD</keyword>
<gene>
    <name evidence="6" type="ORF">FHS89_001290</name>
</gene>
<dbReference type="RefSeq" id="WP_184009698.1">
    <property type="nucleotide sequence ID" value="NZ_JACIJS010000003.1"/>
</dbReference>
<dbReference type="InterPro" id="IPR045170">
    <property type="entry name" value="MTOX"/>
</dbReference>
<dbReference type="AlphaFoldDB" id="A0A840WVR2"/>